<dbReference type="AlphaFoldDB" id="A0AAW7YU36"/>
<evidence type="ECO:0000313" key="13">
    <source>
        <dbReference type="EMBL" id="MDO6574859.1"/>
    </source>
</evidence>
<comment type="subcellular location">
    <subcellularLocation>
        <location evidence="1">Cell membrane</location>
        <topology evidence="1">Multi-pass membrane protein</topology>
    </subcellularLocation>
    <subcellularLocation>
        <location evidence="12">Membrane</location>
        <topology evidence="12">Multi-pass membrane protein</topology>
    </subcellularLocation>
</comment>
<evidence type="ECO:0000256" key="7">
    <source>
        <dbReference type="ARBA" id="ARBA00022989"/>
    </source>
</evidence>
<dbReference type="SUPFAM" id="SSF144083">
    <property type="entry name" value="Magnesium transport protein CorA, transmembrane region"/>
    <property type="match status" value="1"/>
</dbReference>
<evidence type="ECO:0000256" key="2">
    <source>
        <dbReference type="ARBA" id="ARBA00009765"/>
    </source>
</evidence>
<evidence type="ECO:0000256" key="4">
    <source>
        <dbReference type="ARBA" id="ARBA00022475"/>
    </source>
</evidence>
<dbReference type="GO" id="GO:0005886">
    <property type="term" value="C:plasma membrane"/>
    <property type="evidence" value="ECO:0007669"/>
    <property type="project" value="UniProtKB-SubCell"/>
</dbReference>
<protein>
    <recommendedName>
        <fullName evidence="12">Magnesium transport protein CorA</fullName>
    </recommendedName>
</protein>
<sequence>MTMTIRYQTSTEPLKRVNRIEDIPSEATIVWYDFEDATPQENEFLRNHFNFNDLEIDDAINGIPRAKYKSYDDYQYLVLHSILVRNYSAIALNVFLGDKLLVTYHHQSFESLKRVAKVNEQHHDPELDCADIVILILDSMVDKYFNFVYDIEDKVYTFEDRHVDDRFSKDVMDNVFKLRSDLIKIKRVLFPMQELVDTIKTEGNLIKDNKHSMYIQHIDDHLIKQSNVIKTSQEMTNEIRENYESYTSFRMNNIMQILTLVSVIFSPLTFIAGIYGMNFEYMPELKWHYSYFVCLIIMLIITIVLIIFFKKKKWF</sequence>
<keyword evidence="6 12" id="KW-0460">Magnesium</keyword>
<proteinExistence type="inferred from homology"/>
<evidence type="ECO:0000256" key="11">
    <source>
        <dbReference type="ARBA" id="ARBA00045497"/>
    </source>
</evidence>
<keyword evidence="9 12" id="KW-0472">Membrane</keyword>
<dbReference type="GO" id="GO:0015087">
    <property type="term" value="F:cobalt ion transmembrane transporter activity"/>
    <property type="evidence" value="ECO:0007669"/>
    <property type="project" value="UniProtKB-UniRule"/>
</dbReference>
<dbReference type="PANTHER" id="PTHR46494">
    <property type="entry name" value="CORA FAMILY METAL ION TRANSPORTER (EUROFUNG)"/>
    <property type="match status" value="1"/>
</dbReference>
<comment type="catalytic activity">
    <reaction evidence="10">
        <text>Mg(2+)(in) = Mg(2+)(out)</text>
        <dbReference type="Rhea" id="RHEA:29827"/>
        <dbReference type="ChEBI" id="CHEBI:18420"/>
    </reaction>
</comment>
<dbReference type="Gene3D" id="3.30.460.20">
    <property type="entry name" value="CorA soluble domain-like"/>
    <property type="match status" value="1"/>
</dbReference>
<evidence type="ECO:0000256" key="5">
    <source>
        <dbReference type="ARBA" id="ARBA00022692"/>
    </source>
</evidence>
<dbReference type="FunFam" id="1.20.58.340:FF:000004">
    <property type="entry name" value="Magnesium transport protein CorA"/>
    <property type="match status" value="1"/>
</dbReference>
<dbReference type="GO" id="GO:0000287">
    <property type="term" value="F:magnesium ion binding"/>
    <property type="evidence" value="ECO:0007669"/>
    <property type="project" value="TreeGrafter"/>
</dbReference>
<evidence type="ECO:0000256" key="6">
    <source>
        <dbReference type="ARBA" id="ARBA00022842"/>
    </source>
</evidence>
<dbReference type="PANTHER" id="PTHR46494:SF1">
    <property type="entry name" value="CORA FAMILY METAL ION TRANSPORTER (EUROFUNG)"/>
    <property type="match status" value="1"/>
</dbReference>
<keyword evidence="4 12" id="KW-1003">Cell membrane</keyword>
<keyword evidence="3 12" id="KW-0813">Transport</keyword>
<feature type="transmembrane region" description="Helical" evidence="12">
    <location>
        <begin position="257"/>
        <end position="277"/>
    </location>
</feature>
<comment type="function">
    <text evidence="11">Mediates influx of magnesium ions. Alternates between open and closed states. Activated by low cytoplasmic Mg(2+) levels. Inactive when cytoplasmic Mg(2+) levels are high.</text>
</comment>
<evidence type="ECO:0000256" key="12">
    <source>
        <dbReference type="RuleBase" id="RU362010"/>
    </source>
</evidence>
<gene>
    <name evidence="12 13" type="primary">corA</name>
    <name evidence="13" type="ORF">Q4528_12045</name>
</gene>
<evidence type="ECO:0000256" key="10">
    <source>
        <dbReference type="ARBA" id="ARBA00034269"/>
    </source>
</evidence>
<evidence type="ECO:0000313" key="14">
    <source>
        <dbReference type="Proteomes" id="UP001170310"/>
    </source>
</evidence>
<dbReference type="InterPro" id="IPR045861">
    <property type="entry name" value="CorA_cytoplasmic_dom"/>
</dbReference>
<dbReference type="Pfam" id="PF01544">
    <property type="entry name" value="CorA"/>
    <property type="match status" value="1"/>
</dbReference>
<dbReference type="NCBIfam" id="TIGR00383">
    <property type="entry name" value="corA"/>
    <property type="match status" value="1"/>
</dbReference>
<dbReference type="CDD" id="cd12831">
    <property type="entry name" value="TmCorA-like_u2"/>
    <property type="match status" value="1"/>
</dbReference>
<evidence type="ECO:0000256" key="9">
    <source>
        <dbReference type="ARBA" id="ARBA00023136"/>
    </source>
</evidence>
<keyword evidence="7 12" id="KW-1133">Transmembrane helix</keyword>
<evidence type="ECO:0000256" key="3">
    <source>
        <dbReference type="ARBA" id="ARBA00022448"/>
    </source>
</evidence>
<dbReference type="Proteomes" id="UP001170310">
    <property type="component" value="Unassembled WGS sequence"/>
</dbReference>
<keyword evidence="14" id="KW-1185">Reference proteome</keyword>
<organism evidence="13 14">
    <name type="scientific">Staphylococcus pasteuri_A</name>
    <dbReference type="NCBI Taxonomy" id="3062664"/>
    <lineage>
        <taxon>Bacteria</taxon>
        <taxon>Bacillati</taxon>
        <taxon>Bacillota</taxon>
        <taxon>Bacilli</taxon>
        <taxon>Bacillales</taxon>
        <taxon>Staphylococcaceae</taxon>
        <taxon>Staphylococcus</taxon>
    </lineage>
</organism>
<keyword evidence="8 12" id="KW-0406">Ion transport</keyword>
<dbReference type="RefSeq" id="WP_017636501.1">
    <property type="nucleotide sequence ID" value="NZ_JAUOQO010000014.1"/>
</dbReference>
<comment type="caution">
    <text evidence="13">The sequence shown here is derived from an EMBL/GenBank/DDBJ whole genome shotgun (WGS) entry which is preliminary data.</text>
</comment>
<dbReference type="InterPro" id="IPR045863">
    <property type="entry name" value="CorA_TM1_TM2"/>
</dbReference>
<dbReference type="InterPro" id="IPR002523">
    <property type="entry name" value="MgTranspt_CorA/ZnTranspt_ZntB"/>
</dbReference>
<accession>A0AAW7YU36</accession>
<evidence type="ECO:0000256" key="1">
    <source>
        <dbReference type="ARBA" id="ARBA00004651"/>
    </source>
</evidence>
<dbReference type="Gene3D" id="1.20.58.340">
    <property type="entry name" value="Magnesium transport protein CorA, transmembrane region"/>
    <property type="match status" value="2"/>
</dbReference>
<dbReference type="InterPro" id="IPR004488">
    <property type="entry name" value="Mg/Co-transport_prot_CorA"/>
</dbReference>
<dbReference type="SUPFAM" id="SSF143865">
    <property type="entry name" value="CorA soluble domain-like"/>
    <property type="match status" value="1"/>
</dbReference>
<dbReference type="EMBL" id="JAUOQO010000014">
    <property type="protein sequence ID" value="MDO6574859.1"/>
    <property type="molecule type" value="Genomic_DNA"/>
</dbReference>
<name>A0AAW7YU36_9STAP</name>
<comment type="similarity">
    <text evidence="2 12">Belongs to the CorA metal ion transporter (MIT) (TC 1.A.35) family.</text>
</comment>
<keyword evidence="5 12" id="KW-0812">Transmembrane</keyword>
<feature type="transmembrane region" description="Helical" evidence="12">
    <location>
        <begin position="289"/>
        <end position="309"/>
    </location>
</feature>
<reference evidence="13" key="1">
    <citation type="submission" date="2023-07" db="EMBL/GenBank/DDBJ databases">
        <title>Genome content predicts the carbon catabolic preferences of heterotrophic bacteria.</title>
        <authorList>
            <person name="Gralka M."/>
        </authorList>
    </citation>
    <scope>NUCLEOTIDE SEQUENCE</scope>
    <source>
        <strain evidence="13">E2R20</strain>
    </source>
</reference>
<evidence type="ECO:0000256" key="8">
    <source>
        <dbReference type="ARBA" id="ARBA00023065"/>
    </source>
</evidence>
<dbReference type="GO" id="GO:0050897">
    <property type="term" value="F:cobalt ion binding"/>
    <property type="evidence" value="ECO:0007669"/>
    <property type="project" value="TreeGrafter"/>
</dbReference>
<dbReference type="GO" id="GO:0015095">
    <property type="term" value="F:magnesium ion transmembrane transporter activity"/>
    <property type="evidence" value="ECO:0007669"/>
    <property type="project" value="UniProtKB-UniRule"/>
</dbReference>